<name>A0A5J4VKI6_9EUKA</name>
<dbReference type="AlphaFoldDB" id="A0A5J4VKI6"/>
<reference evidence="1 2" key="1">
    <citation type="submission" date="2019-03" db="EMBL/GenBank/DDBJ databases">
        <title>Single cell metagenomics reveals metabolic interactions within the superorganism composed of flagellate Streblomastix strix and complex community of Bacteroidetes bacteria on its surface.</title>
        <authorList>
            <person name="Treitli S.C."/>
            <person name="Kolisko M."/>
            <person name="Husnik F."/>
            <person name="Keeling P."/>
            <person name="Hampl V."/>
        </authorList>
    </citation>
    <scope>NUCLEOTIDE SEQUENCE [LARGE SCALE GENOMIC DNA]</scope>
    <source>
        <strain evidence="1">ST1C</strain>
    </source>
</reference>
<comment type="caution">
    <text evidence="1">The sequence shown here is derived from an EMBL/GenBank/DDBJ whole genome shotgun (WGS) entry which is preliminary data.</text>
</comment>
<dbReference type="EMBL" id="SNRW01006462">
    <property type="protein sequence ID" value="KAA6383025.1"/>
    <property type="molecule type" value="Genomic_DNA"/>
</dbReference>
<proteinExistence type="predicted"/>
<dbReference type="Proteomes" id="UP000324800">
    <property type="component" value="Unassembled WGS sequence"/>
</dbReference>
<accession>A0A5J4VKI6</accession>
<evidence type="ECO:0000313" key="2">
    <source>
        <dbReference type="Proteomes" id="UP000324800"/>
    </source>
</evidence>
<sequence>MLRGYASLKTDIFRRDGEADIMYKKANQIESDLMKKNPKGYVSVGRKRGIKNSVGARKDSQYDISNIIDEKGTYVQLIDF</sequence>
<organism evidence="1 2">
    <name type="scientific">Streblomastix strix</name>
    <dbReference type="NCBI Taxonomy" id="222440"/>
    <lineage>
        <taxon>Eukaryota</taxon>
        <taxon>Metamonada</taxon>
        <taxon>Preaxostyla</taxon>
        <taxon>Oxymonadida</taxon>
        <taxon>Streblomastigidae</taxon>
        <taxon>Streblomastix</taxon>
    </lineage>
</organism>
<gene>
    <name evidence="1" type="ORF">EZS28_021450</name>
</gene>
<protein>
    <submittedName>
        <fullName evidence="1">Uncharacterized protein</fullName>
    </submittedName>
</protein>
<evidence type="ECO:0000313" key="1">
    <source>
        <dbReference type="EMBL" id="KAA6383025.1"/>
    </source>
</evidence>